<proteinExistence type="predicted"/>
<comment type="caution">
    <text evidence="1">The sequence shown here is derived from an EMBL/GenBank/DDBJ whole genome shotgun (WGS) entry which is preliminary data.</text>
</comment>
<gene>
    <name evidence="1" type="ORF">BN486_02992</name>
</gene>
<evidence type="ECO:0000313" key="2">
    <source>
        <dbReference type="Proteomes" id="UP000018009"/>
    </source>
</evidence>
<evidence type="ECO:0000313" key="1">
    <source>
        <dbReference type="EMBL" id="CDB63033.1"/>
    </source>
</evidence>
<organism evidence="1 2">
    <name type="scientific">[Clostridium] clostridioforme CAG:132</name>
    <dbReference type="NCBI Taxonomy" id="1263065"/>
    <lineage>
        <taxon>Bacteria</taxon>
        <taxon>Bacillati</taxon>
        <taxon>Bacillota</taxon>
        <taxon>Clostridia</taxon>
        <taxon>Lachnospirales</taxon>
        <taxon>Lachnospiraceae</taxon>
        <taxon>Enterocloster</taxon>
    </lineage>
</organism>
<accession>R6JJJ9</accession>
<dbReference type="EMBL" id="CBDY010000221">
    <property type="protein sequence ID" value="CDB63033.1"/>
    <property type="molecule type" value="Genomic_DNA"/>
</dbReference>
<protein>
    <submittedName>
        <fullName evidence="1">Uncharacterized protein</fullName>
    </submittedName>
</protein>
<sequence length="390" mass="43816">MRYIPKAVHKLILHIHVLLLCLNGGDTFIDIQLLVFILDITYGNVCINVAFHNGLIGILLQCLSLKGQHGLVQHFAVQIIPHGFHMAVLFCPQHIARAPDFQVPHGNLDAGSQFRKFPDGLEALLSLFPQKLIPLIHEKGIGGPVGTSYPASQLIQLGQPHAVRVVDNHGIGIGYIQAGLNDSGGYQNVDFPVDEIRHNPFQLMLPHLAMGKCYHRIRHKSLYAASHLINIRHAIVYIIYLAVPCQLTVDCLTHHLLIVFHHIGLDGHPVHRRFLQHTHIPYACQTHMKRPGNRRGCQGEYIYIFLQVLDLFLMGNAKPLLLVNNQQSQVLKLHILGQNPVGADYNVHHSLAQVLQRPFLPGRRTESAQHIHPHRKILHPLNECIVMLLG</sequence>
<dbReference type="AlphaFoldDB" id="R6JJJ9"/>
<reference evidence="1" key="1">
    <citation type="submission" date="2012-11" db="EMBL/GenBank/DDBJ databases">
        <title>Dependencies among metagenomic species, viruses, plasmids and units of genetic variation.</title>
        <authorList>
            <person name="Nielsen H.B."/>
            <person name="Almeida M."/>
            <person name="Juncker A.S."/>
            <person name="Rasmussen S."/>
            <person name="Li J."/>
            <person name="Sunagawa S."/>
            <person name="Plichta D."/>
            <person name="Gautier L."/>
            <person name="Le Chatelier E."/>
            <person name="Peletier E."/>
            <person name="Bonde I."/>
            <person name="Nielsen T."/>
            <person name="Manichanh C."/>
            <person name="Arumugam M."/>
            <person name="Batto J."/>
            <person name="Santos M.B.Q.D."/>
            <person name="Blom N."/>
            <person name="Borruel N."/>
            <person name="Burgdorf K.S."/>
            <person name="Boumezbeur F."/>
            <person name="Casellas F."/>
            <person name="Dore J."/>
            <person name="Guarner F."/>
            <person name="Hansen T."/>
            <person name="Hildebrand F."/>
            <person name="Kaas R.S."/>
            <person name="Kennedy S."/>
            <person name="Kristiansen K."/>
            <person name="Kultima J.R."/>
            <person name="Leonard P."/>
            <person name="Levenez F."/>
            <person name="Lund O."/>
            <person name="Moumen B."/>
            <person name="Le Paslier D."/>
            <person name="Pons N."/>
            <person name="Pedersen O."/>
            <person name="Prifti E."/>
            <person name="Qin J."/>
            <person name="Raes J."/>
            <person name="Tap J."/>
            <person name="Tims S."/>
            <person name="Ussery D.W."/>
            <person name="Yamada T."/>
            <person name="MetaHit consortium"/>
            <person name="Renault P."/>
            <person name="Sicheritz-Ponten T."/>
            <person name="Bork P."/>
            <person name="Wang J."/>
            <person name="Brunak S."/>
            <person name="Ehrlich S.D."/>
        </authorList>
    </citation>
    <scope>NUCLEOTIDE SEQUENCE [LARGE SCALE GENOMIC DNA]</scope>
</reference>
<dbReference type="Proteomes" id="UP000018009">
    <property type="component" value="Unassembled WGS sequence"/>
</dbReference>
<name>R6JJJ9_9FIRM</name>